<evidence type="ECO:0000313" key="2">
    <source>
        <dbReference type="EMBL" id="KKR40910.1"/>
    </source>
</evidence>
<organism evidence="2 3">
    <name type="scientific">Candidatus Yanofskybacteria bacterium GW2011_GWE2_40_11</name>
    <dbReference type="NCBI Taxonomy" id="1619033"/>
    <lineage>
        <taxon>Bacteria</taxon>
        <taxon>Candidatus Yanofskyibacteriota</taxon>
    </lineage>
</organism>
<keyword evidence="1" id="KW-1133">Transmembrane helix</keyword>
<keyword evidence="1" id="KW-0812">Transmembrane</keyword>
<reference evidence="2 3" key="1">
    <citation type="journal article" date="2015" name="Nature">
        <title>rRNA introns, odd ribosomes, and small enigmatic genomes across a large radiation of phyla.</title>
        <authorList>
            <person name="Brown C.T."/>
            <person name="Hug L.A."/>
            <person name="Thomas B.C."/>
            <person name="Sharon I."/>
            <person name="Castelle C.J."/>
            <person name="Singh A."/>
            <person name="Wilkins M.J."/>
            <person name="Williams K.H."/>
            <person name="Banfield J.F."/>
        </authorList>
    </citation>
    <scope>NUCLEOTIDE SEQUENCE [LARGE SCALE GENOMIC DNA]</scope>
</reference>
<feature type="transmembrane region" description="Helical" evidence="1">
    <location>
        <begin position="7"/>
        <end position="32"/>
    </location>
</feature>
<accession>A0A0G0T1C0</accession>
<sequence>MDQIIHVIGWIGLIAIGFLAFRLLGGLVGFWLSKPNCPKCGKPMRREPIFKVEKSEDQHKQYIVQCEFSCQSCSYKSNRDGPEGFAFVYTRELSPNQEKAE</sequence>
<proteinExistence type="predicted"/>
<evidence type="ECO:0000256" key="1">
    <source>
        <dbReference type="SAM" id="Phobius"/>
    </source>
</evidence>
<dbReference type="EMBL" id="LBXZ01000003">
    <property type="protein sequence ID" value="KKR40910.1"/>
    <property type="molecule type" value="Genomic_DNA"/>
</dbReference>
<keyword evidence="1" id="KW-0472">Membrane</keyword>
<dbReference type="Proteomes" id="UP000034072">
    <property type="component" value="Unassembled WGS sequence"/>
</dbReference>
<gene>
    <name evidence="2" type="ORF">UT75_C0003G0040</name>
</gene>
<comment type="caution">
    <text evidence="2">The sequence shown here is derived from an EMBL/GenBank/DDBJ whole genome shotgun (WGS) entry which is preliminary data.</text>
</comment>
<name>A0A0G0T1C0_9BACT</name>
<protein>
    <submittedName>
        <fullName evidence="2">Uncharacterized protein</fullName>
    </submittedName>
</protein>
<dbReference type="AlphaFoldDB" id="A0A0G0T1C0"/>
<evidence type="ECO:0000313" key="3">
    <source>
        <dbReference type="Proteomes" id="UP000034072"/>
    </source>
</evidence>